<dbReference type="Gene3D" id="1.10.510.10">
    <property type="entry name" value="Transferase(Phosphotransferase) domain 1"/>
    <property type="match status" value="1"/>
</dbReference>
<reference evidence="11" key="1">
    <citation type="submission" date="2016-10" db="EMBL/GenBank/DDBJ databases">
        <authorList>
            <person name="Varghese N."/>
            <person name="Submissions S."/>
        </authorList>
    </citation>
    <scope>NUCLEOTIDE SEQUENCE [LARGE SCALE GENOMIC DNA]</scope>
    <source>
        <strain evidence="11">DSM 16858</strain>
    </source>
</reference>
<dbReference type="SUPFAM" id="SSF141371">
    <property type="entry name" value="PilZ domain-like"/>
    <property type="match status" value="1"/>
</dbReference>
<sequence length="676" mass="72522">MPQDSKSAPGAPLLESSERSEKTAMLGNPAPGPEAVPPTPPPAEGVDPLLGQVIGSFQILRKLGGGGMGTVYLGQHTLIGSKVAVKFLHDHFASNEVLVQRFLAEARAVNLIGHENIVNIFDMNVMPPRRHYLVMEYLEGTPLSSLTHSPEAPSTVIPILTQVCDALQAAHGHGVVHRDLKPENIMLVRHDRIPHFVKVLDFGIAKLFDSDKKGHTQVGVLIGTPGYMAPEQWSGQAVDGRTDLYALGIIAYELLTGRMPFPKGALGTMLHAHLKEIPPAPREVNPEVPEALSQLVVRALAKRPEDRFQSASEMRAALEQALSPEAPAVRPAMTPVPQQAAPGKVAETPLAPEPPAWNAPALPAPVDVMARVVLPSGTGPSRVHCTDLSRNGVFLCTGEPLPALRSRLSLTLELREQPLTCEGEVVHHVPAAQASAWGTRAGFAVQFLHLAPEARERLARALQGRLAAPAQTPSSKAPVADDAEANAVLTPLAKAPPADPYTLLSLPLDAPFDDIRQQARHLLKTLEGLAARPLSARQSKELGETRNRVEKAGELLGHPRQRIEHDAWRGNFAGVARCIASGLTASDIEALRTRFLQAHPGAEARERIHATTASAWESQGNLALALAEYEKALAAVPLSLPLQQRYWLLKQRGLKSTPPPAGKGPEGTGSRRPGRS</sequence>
<evidence type="ECO:0000313" key="11">
    <source>
        <dbReference type="Proteomes" id="UP000199181"/>
    </source>
</evidence>
<feature type="region of interest" description="Disordered" evidence="8">
    <location>
        <begin position="1"/>
        <end position="45"/>
    </location>
</feature>
<evidence type="ECO:0000256" key="1">
    <source>
        <dbReference type="ARBA" id="ARBA00012513"/>
    </source>
</evidence>
<dbReference type="GO" id="GO:0035438">
    <property type="term" value="F:cyclic-di-GMP binding"/>
    <property type="evidence" value="ECO:0007669"/>
    <property type="project" value="InterPro"/>
</dbReference>
<keyword evidence="5 10" id="KW-0418">Kinase</keyword>
<feature type="domain" description="Protein kinase" evidence="9">
    <location>
        <begin position="57"/>
        <end position="322"/>
    </location>
</feature>
<dbReference type="Proteomes" id="UP000199181">
    <property type="component" value="Unassembled WGS sequence"/>
</dbReference>
<dbReference type="PROSITE" id="PS50011">
    <property type="entry name" value="PROTEIN_KINASE_DOM"/>
    <property type="match status" value="1"/>
</dbReference>
<accession>A0A1I0JIG1</accession>
<organism evidence="10 11">
    <name type="scientific">Stigmatella erecta</name>
    <dbReference type="NCBI Taxonomy" id="83460"/>
    <lineage>
        <taxon>Bacteria</taxon>
        <taxon>Pseudomonadati</taxon>
        <taxon>Myxococcota</taxon>
        <taxon>Myxococcia</taxon>
        <taxon>Myxococcales</taxon>
        <taxon>Cystobacterineae</taxon>
        <taxon>Archangiaceae</taxon>
        <taxon>Stigmatella</taxon>
    </lineage>
</organism>
<gene>
    <name evidence="10" type="ORF">SAMN05443639_107298</name>
</gene>
<keyword evidence="11" id="KW-1185">Reference proteome</keyword>
<proteinExistence type="predicted"/>
<dbReference type="SMART" id="SM00220">
    <property type="entry name" value="S_TKc"/>
    <property type="match status" value="1"/>
</dbReference>
<dbReference type="InterPro" id="IPR017441">
    <property type="entry name" value="Protein_kinase_ATP_BS"/>
</dbReference>
<dbReference type="CDD" id="cd14014">
    <property type="entry name" value="STKc_PknB_like"/>
    <property type="match status" value="1"/>
</dbReference>
<keyword evidence="2 10" id="KW-0723">Serine/threonine-protein kinase</keyword>
<dbReference type="InterPro" id="IPR009875">
    <property type="entry name" value="PilZ_domain"/>
</dbReference>
<keyword evidence="3" id="KW-0808">Transferase</keyword>
<dbReference type="Pfam" id="PF07238">
    <property type="entry name" value="PilZ"/>
    <property type="match status" value="1"/>
</dbReference>
<keyword evidence="4 7" id="KW-0547">Nucleotide-binding</keyword>
<evidence type="ECO:0000256" key="4">
    <source>
        <dbReference type="ARBA" id="ARBA00022741"/>
    </source>
</evidence>
<feature type="compositionally biased region" description="Pro residues" evidence="8">
    <location>
        <begin position="30"/>
        <end position="43"/>
    </location>
</feature>
<feature type="binding site" evidence="7">
    <location>
        <position position="86"/>
    </location>
    <ligand>
        <name>ATP</name>
        <dbReference type="ChEBI" id="CHEBI:30616"/>
    </ligand>
</feature>
<dbReference type="EMBL" id="FOIJ01000007">
    <property type="protein sequence ID" value="SEU09850.1"/>
    <property type="molecule type" value="Genomic_DNA"/>
</dbReference>
<dbReference type="SUPFAM" id="SSF56112">
    <property type="entry name" value="Protein kinase-like (PK-like)"/>
    <property type="match status" value="1"/>
</dbReference>
<dbReference type="PANTHER" id="PTHR43289:SF6">
    <property type="entry name" value="SERINE_THREONINE-PROTEIN KINASE NEKL-3"/>
    <property type="match status" value="1"/>
</dbReference>
<evidence type="ECO:0000256" key="6">
    <source>
        <dbReference type="ARBA" id="ARBA00022840"/>
    </source>
</evidence>
<evidence type="ECO:0000256" key="8">
    <source>
        <dbReference type="SAM" id="MobiDB-lite"/>
    </source>
</evidence>
<dbReference type="AlphaFoldDB" id="A0A1I0JIG1"/>
<evidence type="ECO:0000256" key="3">
    <source>
        <dbReference type="ARBA" id="ARBA00022679"/>
    </source>
</evidence>
<dbReference type="FunFam" id="1.10.510.10:FF:000021">
    <property type="entry name" value="Serine/threonine protein kinase"/>
    <property type="match status" value="1"/>
</dbReference>
<dbReference type="PANTHER" id="PTHR43289">
    <property type="entry name" value="MITOGEN-ACTIVATED PROTEIN KINASE KINASE KINASE 20-RELATED"/>
    <property type="match status" value="1"/>
</dbReference>
<protein>
    <recommendedName>
        <fullName evidence="1">non-specific serine/threonine protein kinase</fullName>
        <ecNumber evidence="1">2.7.11.1</ecNumber>
    </recommendedName>
</protein>
<evidence type="ECO:0000256" key="5">
    <source>
        <dbReference type="ARBA" id="ARBA00022777"/>
    </source>
</evidence>
<evidence type="ECO:0000259" key="9">
    <source>
        <dbReference type="PROSITE" id="PS50011"/>
    </source>
</evidence>
<dbReference type="InterPro" id="IPR011009">
    <property type="entry name" value="Kinase-like_dom_sf"/>
</dbReference>
<feature type="region of interest" description="Disordered" evidence="8">
    <location>
        <begin position="651"/>
        <end position="676"/>
    </location>
</feature>
<dbReference type="InterPro" id="IPR008271">
    <property type="entry name" value="Ser/Thr_kinase_AS"/>
</dbReference>
<dbReference type="GO" id="GO:0004674">
    <property type="term" value="F:protein serine/threonine kinase activity"/>
    <property type="evidence" value="ECO:0007669"/>
    <property type="project" value="UniProtKB-KW"/>
</dbReference>
<dbReference type="Gene3D" id="3.30.200.20">
    <property type="entry name" value="Phosphorylase Kinase, domain 1"/>
    <property type="match status" value="1"/>
</dbReference>
<keyword evidence="6 7" id="KW-0067">ATP-binding</keyword>
<dbReference type="PROSITE" id="PS00108">
    <property type="entry name" value="PROTEIN_KINASE_ST"/>
    <property type="match status" value="1"/>
</dbReference>
<evidence type="ECO:0000256" key="7">
    <source>
        <dbReference type="PROSITE-ProRule" id="PRU10141"/>
    </source>
</evidence>
<dbReference type="InterPro" id="IPR000719">
    <property type="entry name" value="Prot_kinase_dom"/>
</dbReference>
<evidence type="ECO:0000256" key="2">
    <source>
        <dbReference type="ARBA" id="ARBA00022527"/>
    </source>
</evidence>
<name>A0A1I0JIG1_9BACT</name>
<dbReference type="GO" id="GO:0005524">
    <property type="term" value="F:ATP binding"/>
    <property type="evidence" value="ECO:0007669"/>
    <property type="project" value="UniProtKB-UniRule"/>
</dbReference>
<dbReference type="EC" id="2.7.11.1" evidence="1"/>
<evidence type="ECO:0000313" key="10">
    <source>
        <dbReference type="EMBL" id="SEU09850.1"/>
    </source>
</evidence>
<dbReference type="Gene3D" id="2.40.10.220">
    <property type="entry name" value="predicted glycosyltransferase like domains"/>
    <property type="match status" value="1"/>
</dbReference>
<dbReference type="PROSITE" id="PS00107">
    <property type="entry name" value="PROTEIN_KINASE_ATP"/>
    <property type="match status" value="1"/>
</dbReference>
<dbReference type="Pfam" id="PF00069">
    <property type="entry name" value="Pkinase"/>
    <property type="match status" value="1"/>
</dbReference>